<dbReference type="PROSITE" id="PS50949">
    <property type="entry name" value="HTH_GNTR"/>
    <property type="match status" value="1"/>
</dbReference>
<protein>
    <submittedName>
        <fullName evidence="5">FCD domain-containing protein</fullName>
    </submittedName>
</protein>
<dbReference type="AlphaFoldDB" id="A0A6L8VJC0"/>
<evidence type="ECO:0000259" key="4">
    <source>
        <dbReference type="PROSITE" id="PS50949"/>
    </source>
</evidence>
<dbReference type="InterPro" id="IPR036388">
    <property type="entry name" value="WH-like_DNA-bd_sf"/>
</dbReference>
<dbReference type="Gene3D" id="1.10.10.10">
    <property type="entry name" value="Winged helix-like DNA-binding domain superfamily/Winged helix DNA-binding domain"/>
    <property type="match status" value="1"/>
</dbReference>
<dbReference type="CDD" id="cd07377">
    <property type="entry name" value="WHTH_GntR"/>
    <property type="match status" value="1"/>
</dbReference>
<dbReference type="InterPro" id="IPR008920">
    <property type="entry name" value="TF_FadR/GntR_C"/>
</dbReference>
<dbReference type="GO" id="GO:0003677">
    <property type="term" value="F:DNA binding"/>
    <property type="evidence" value="ECO:0007669"/>
    <property type="project" value="UniProtKB-KW"/>
</dbReference>
<comment type="caution">
    <text evidence="5">The sequence shown here is derived from an EMBL/GenBank/DDBJ whole genome shotgun (WGS) entry which is preliminary data.</text>
</comment>
<gene>
    <name evidence="5" type="ORF">GS660_09225</name>
</gene>
<evidence type="ECO:0000256" key="2">
    <source>
        <dbReference type="ARBA" id="ARBA00023125"/>
    </source>
</evidence>
<dbReference type="InterPro" id="IPR000524">
    <property type="entry name" value="Tscrpt_reg_HTH_GntR"/>
</dbReference>
<dbReference type="EMBL" id="WWNR01000005">
    <property type="protein sequence ID" value="MZQ89270.1"/>
    <property type="molecule type" value="Genomic_DNA"/>
</dbReference>
<feature type="domain" description="HTH gntR-type" evidence="4">
    <location>
        <begin position="1"/>
        <end position="62"/>
    </location>
</feature>
<accession>A0A6L8VJC0</accession>
<dbReference type="InterPro" id="IPR036390">
    <property type="entry name" value="WH_DNA-bd_sf"/>
</dbReference>
<dbReference type="SUPFAM" id="SSF46785">
    <property type="entry name" value="Winged helix' DNA-binding domain"/>
    <property type="match status" value="1"/>
</dbReference>
<dbReference type="GO" id="GO:0003700">
    <property type="term" value="F:DNA-binding transcription factor activity"/>
    <property type="evidence" value="ECO:0007669"/>
    <property type="project" value="InterPro"/>
</dbReference>
<dbReference type="Proteomes" id="UP000477083">
    <property type="component" value="Unassembled WGS sequence"/>
</dbReference>
<dbReference type="Pfam" id="PF00392">
    <property type="entry name" value="GntR"/>
    <property type="match status" value="1"/>
</dbReference>
<keyword evidence="6" id="KW-1185">Reference proteome</keyword>
<evidence type="ECO:0000313" key="6">
    <source>
        <dbReference type="Proteomes" id="UP000477083"/>
    </source>
</evidence>
<dbReference type="Pfam" id="PF07729">
    <property type="entry name" value="FCD"/>
    <property type="match status" value="1"/>
</dbReference>
<dbReference type="SMART" id="SM00345">
    <property type="entry name" value="HTH_GNTR"/>
    <property type="match status" value="1"/>
</dbReference>
<evidence type="ECO:0000313" key="5">
    <source>
        <dbReference type="EMBL" id="MZQ89270.1"/>
    </source>
</evidence>
<proteinExistence type="predicted"/>
<dbReference type="SUPFAM" id="SSF48008">
    <property type="entry name" value="GntR ligand-binding domain-like"/>
    <property type="match status" value="1"/>
</dbReference>
<reference evidence="5 6" key="1">
    <citation type="submission" date="2020-01" db="EMBL/GenBank/DDBJ databases">
        <title>Frigidibacter albus SP32T (=CGMCC 1.13995T).</title>
        <authorList>
            <person name="Liao X."/>
        </authorList>
    </citation>
    <scope>NUCLEOTIDE SEQUENCE [LARGE SCALE GENOMIC DNA]</scope>
    <source>
        <strain evidence="5 6">SP32</strain>
    </source>
</reference>
<dbReference type="Gene3D" id="1.20.120.530">
    <property type="entry name" value="GntR ligand-binding domain-like"/>
    <property type="match status" value="1"/>
</dbReference>
<keyword evidence="1" id="KW-0805">Transcription regulation</keyword>
<keyword evidence="2" id="KW-0238">DNA-binding</keyword>
<dbReference type="SMART" id="SM00895">
    <property type="entry name" value="FCD"/>
    <property type="match status" value="1"/>
</dbReference>
<sequence length="208" mass="23510">MADELRRRIISGDYAEGEQLLQEQLAQDFGVSKVPVREALHLLEAEGLITQQFHRGAVVAGISPRDLMELFELRAQIEGWLLGLAMPLASEADIAAARARNAQLLVTTDPVEGWDLNWRFHEMLYVPAGKPYILDHLRQLHTWTARYVREVYASATSRQQITDEHEAILQAYARQDPATGPMLSDHILRGARTLTDRLTEIMARSATR</sequence>
<dbReference type="PANTHER" id="PTHR43537">
    <property type="entry name" value="TRANSCRIPTIONAL REGULATOR, GNTR FAMILY"/>
    <property type="match status" value="1"/>
</dbReference>
<dbReference type="OrthoDB" id="5504063at2"/>
<name>A0A6L8VJC0_9RHOB</name>
<evidence type="ECO:0000256" key="1">
    <source>
        <dbReference type="ARBA" id="ARBA00023015"/>
    </source>
</evidence>
<organism evidence="5 6">
    <name type="scientific">Frigidibacter albus</name>
    <dbReference type="NCBI Taxonomy" id="1465486"/>
    <lineage>
        <taxon>Bacteria</taxon>
        <taxon>Pseudomonadati</taxon>
        <taxon>Pseudomonadota</taxon>
        <taxon>Alphaproteobacteria</taxon>
        <taxon>Rhodobacterales</taxon>
        <taxon>Paracoccaceae</taxon>
        <taxon>Frigidibacter</taxon>
    </lineage>
</organism>
<dbReference type="RefSeq" id="WP_161345705.1">
    <property type="nucleotide sequence ID" value="NZ_BMGW01000005.1"/>
</dbReference>
<evidence type="ECO:0000256" key="3">
    <source>
        <dbReference type="ARBA" id="ARBA00023163"/>
    </source>
</evidence>
<dbReference type="PANTHER" id="PTHR43537:SF41">
    <property type="entry name" value="TRANSCRIPTIONAL REGULATORY PROTEIN"/>
    <property type="match status" value="1"/>
</dbReference>
<dbReference type="InterPro" id="IPR011711">
    <property type="entry name" value="GntR_C"/>
</dbReference>
<keyword evidence="3" id="KW-0804">Transcription</keyword>
<dbReference type="PRINTS" id="PR00035">
    <property type="entry name" value="HTHGNTR"/>
</dbReference>